<evidence type="ECO:0000256" key="1">
    <source>
        <dbReference type="SAM" id="MobiDB-lite"/>
    </source>
</evidence>
<dbReference type="KEGG" id="gms:SOIL9_30450"/>
<organism evidence="2 3">
    <name type="scientific">Gemmata massiliana</name>
    <dbReference type="NCBI Taxonomy" id="1210884"/>
    <lineage>
        <taxon>Bacteria</taxon>
        <taxon>Pseudomonadati</taxon>
        <taxon>Planctomycetota</taxon>
        <taxon>Planctomycetia</taxon>
        <taxon>Gemmatales</taxon>
        <taxon>Gemmataceae</taxon>
        <taxon>Gemmata</taxon>
    </lineage>
</organism>
<accession>A0A6P2D0K9</accession>
<name>A0A6P2D0K9_9BACT</name>
<dbReference type="EMBL" id="LR593886">
    <property type="protein sequence ID" value="VTR94669.1"/>
    <property type="molecule type" value="Genomic_DNA"/>
</dbReference>
<protein>
    <submittedName>
        <fullName evidence="2">Uncharacterized protein</fullName>
    </submittedName>
</protein>
<proteinExistence type="predicted"/>
<evidence type="ECO:0000313" key="2">
    <source>
        <dbReference type="EMBL" id="VTR94669.1"/>
    </source>
</evidence>
<gene>
    <name evidence="2" type="ORF">SOIL9_30450</name>
</gene>
<reference evidence="2 3" key="1">
    <citation type="submission" date="2019-05" db="EMBL/GenBank/DDBJ databases">
        <authorList>
            <consortium name="Science for Life Laboratories"/>
        </authorList>
    </citation>
    <scope>NUCLEOTIDE SEQUENCE [LARGE SCALE GENOMIC DNA]</scope>
    <source>
        <strain evidence="2">Soil9</strain>
    </source>
</reference>
<keyword evidence="3" id="KW-1185">Reference proteome</keyword>
<dbReference type="Proteomes" id="UP000464178">
    <property type="component" value="Chromosome"/>
</dbReference>
<feature type="region of interest" description="Disordered" evidence="1">
    <location>
        <begin position="1"/>
        <end position="30"/>
    </location>
</feature>
<dbReference type="AlphaFoldDB" id="A0A6P2D0K9"/>
<evidence type="ECO:0000313" key="3">
    <source>
        <dbReference type="Proteomes" id="UP000464178"/>
    </source>
</evidence>
<sequence length="30" mass="3276">MEFLPKIAPKPSTTHEAARSEVSLTEPNHG</sequence>